<dbReference type="InterPro" id="IPR000515">
    <property type="entry name" value="MetI-like"/>
</dbReference>
<dbReference type="EMBL" id="JBHLVF010000017">
    <property type="protein sequence ID" value="MFC0392178.1"/>
    <property type="molecule type" value="Genomic_DNA"/>
</dbReference>
<dbReference type="CDD" id="cd06261">
    <property type="entry name" value="TM_PBP2"/>
    <property type="match status" value="1"/>
</dbReference>
<dbReference type="Proteomes" id="UP001589818">
    <property type="component" value="Unassembled WGS sequence"/>
</dbReference>
<gene>
    <name evidence="9" type="ORF">ACFFJ8_12475</name>
</gene>
<feature type="transmembrane region" description="Helical" evidence="7">
    <location>
        <begin position="183"/>
        <end position="205"/>
    </location>
</feature>
<dbReference type="RefSeq" id="WP_204819293.1">
    <property type="nucleotide sequence ID" value="NZ_JANHOF010000003.1"/>
</dbReference>
<evidence type="ECO:0000259" key="8">
    <source>
        <dbReference type="PROSITE" id="PS50928"/>
    </source>
</evidence>
<feature type="transmembrane region" description="Helical" evidence="7">
    <location>
        <begin position="109"/>
        <end position="129"/>
    </location>
</feature>
<keyword evidence="2 7" id="KW-0813">Transport</keyword>
<dbReference type="PANTHER" id="PTHR43744:SF9">
    <property type="entry name" value="POLYGALACTURONAN_RHAMNOGALACTURONAN TRANSPORT SYSTEM PERMEASE PROTEIN YTCP"/>
    <property type="match status" value="1"/>
</dbReference>
<feature type="transmembrane region" description="Helical" evidence="7">
    <location>
        <begin position="78"/>
        <end position="97"/>
    </location>
</feature>
<dbReference type="PANTHER" id="PTHR43744">
    <property type="entry name" value="ABC TRANSPORTER PERMEASE PROTEIN MG189-RELATED-RELATED"/>
    <property type="match status" value="1"/>
</dbReference>
<comment type="similarity">
    <text evidence="7">Belongs to the binding-protein-dependent transport system permease family.</text>
</comment>
<comment type="caution">
    <text evidence="9">The sequence shown here is derived from an EMBL/GenBank/DDBJ whole genome shotgun (WGS) entry which is preliminary data.</text>
</comment>
<comment type="subcellular location">
    <subcellularLocation>
        <location evidence="1 7">Cell membrane</location>
        <topology evidence="1 7">Multi-pass membrane protein</topology>
    </subcellularLocation>
</comment>
<organism evidence="9 10">
    <name type="scientific">Paenibacillus mendelii</name>
    <dbReference type="NCBI Taxonomy" id="206163"/>
    <lineage>
        <taxon>Bacteria</taxon>
        <taxon>Bacillati</taxon>
        <taxon>Bacillota</taxon>
        <taxon>Bacilli</taxon>
        <taxon>Bacillales</taxon>
        <taxon>Paenibacillaceae</taxon>
        <taxon>Paenibacillus</taxon>
    </lineage>
</organism>
<evidence type="ECO:0000256" key="1">
    <source>
        <dbReference type="ARBA" id="ARBA00004651"/>
    </source>
</evidence>
<keyword evidence="6 7" id="KW-0472">Membrane</keyword>
<evidence type="ECO:0000256" key="7">
    <source>
        <dbReference type="RuleBase" id="RU363032"/>
    </source>
</evidence>
<evidence type="ECO:0000256" key="6">
    <source>
        <dbReference type="ARBA" id="ARBA00023136"/>
    </source>
</evidence>
<dbReference type="InterPro" id="IPR035906">
    <property type="entry name" value="MetI-like_sf"/>
</dbReference>
<sequence>MKRESTGDKLFITINAIVMFLVMVIVLYPLIYIISASISDPMYVNNGDMWLIPKGITFEGYERVFRNMDIWTGYRNTIFYTVVGTLINLVLTIPCAYALSRKDLEGRNYIMVLFIFTMFFSGGLIPHYLLIKNLGMIDTPWALLLPGAVSVWNIIITRTFFQSTIPRELEEAAEIDGCSNGKLFVRIILPLSAPIIAVMGLFYGVGHWNSYFGALIFLSDRDWFPLQLILREILIINQMSDSAMLGGAEAKAQAEQARIAEIVKYAVIIVSTLPVIAAYPFMQRFFVKGVMIGSVKG</sequence>
<feature type="domain" description="ABC transmembrane type-1" evidence="8">
    <location>
        <begin position="74"/>
        <end position="274"/>
    </location>
</feature>
<dbReference type="PROSITE" id="PS50928">
    <property type="entry name" value="ABC_TM1"/>
    <property type="match status" value="1"/>
</dbReference>
<protein>
    <submittedName>
        <fullName evidence="9">Carbohydrate ABC transporter permease</fullName>
    </submittedName>
</protein>
<keyword evidence="10" id="KW-1185">Reference proteome</keyword>
<feature type="transmembrane region" description="Helical" evidence="7">
    <location>
        <begin position="262"/>
        <end position="282"/>
    </location>
</feature>
<keyword evidence="5 7" id="KW-1133">Transmembrane helix</keyword>
<feature type="transmembrane region" description="Helical" evidence="7">
    <location>
        <begin position="12"/>
        <end position="34"/>
    </location>
</feature>
<reference evidence="9 10" key="1">
    <citation type="submission" date="2024-09" db="EMBL/GenBank/DDBJ databases">
        <authorList>
            <person name="Sun Q."/>
            <person name="Mori K."/>
        </authorList>
    </citation>
    <scope>NUCLEOTIDE SEQUENCE [LARGE SCALE GENOMIC DNA]</scope>
    <source>
        <strain evidence="9 10">CCM 4839</strain>
    </source>
</reference>
<proteinExistence type="inferred from homology"/>
<evidence type="ECO:0000256" key="5">
    <source>
        <dbReference type="ARBA" id="ARBA00022989"/>
    </source>
</evidence>
<dbReference type="SUPFAM" id="SSF161098">
    <property type="entry name" value="MetI-like"/>
    <property type="match status" value="1"/>
</dbReference>
<evidence type="ECO:0000256" key="2">
    <source>
        <dbReference type="ARBA" id="ARBA00022448"/>
    </source>
</evidence>
<dbReference type="Pfam" id="PF00528">
    <property type="entry name" value="BPD_transp_1"/>
    <property type="match status" value="1"/>
</dbReference>
<feature type="transmembrane region" description="Helical" evidence="7">
    <location>
        <begin position="141"/>
        <end position="161"/>
    </location>
</feature>
<evidence type="ECO:0000313" key="10">
    <source>
        <dbReference type="Proteomes" id="UP001589818"/>
    </source>
</evidence>
<keyword evidence="4 7" id="KW-0812">Transmembrane</keyword>
<accession>A0ABV6J8H2</accession>
<evidence type="ECO:0000256" key="4">
    <source>
        <dbReference type="ARBA" id="ARBA00022692"/>
    </source>
</evidence>
<dbReference type="Gene3D" id="1.10.3720.10">
    <property type="entry name" value="MetI-like"/>
    <property type="match status" value="1"/>
</dbReference>
<keyword evidence="3" id="KW-1003">Cell membrane</keyword>
<evidence type="ECO:0000256" key="3">
    <source>
        <dbReference type="ARBA" id="ARBA00022475"/>
    </source>
</evidence>
<evidence type="ECO:0000313" key="9">
    <source>
        <dbReference type="EMBL" id="MFC0392178.1"/>
    </source>
</evidence>
<name>A0ABV6J8H2_9BACL</name>